<dbReference type="EMBL" id="PDJI01000004">
    <property type="protein sequence ID" value="PFG39926.1"/>
    <property type="molecule type" value="Genomic_DNA"/>
</dbReference>
<reference evidence="2 3" key="1">
    <citation type="submission" date="2017-10" db="EMBL/GenBank/DDBJ databases">
        <title>Sequencing the genomes of 1000 actinobacteria strains.</title>
        <authorList>
            <person name="Klenk H.-P."/>
        </authorList>
    </citation>
    <scope>NUCLEOTIDE SEQUENCE [LARGE SCALE GENOMIC DNA]</scope>
    <source>
        <strain evidence="2 3">DSM 21838</strain>
    </source>
</reference>
<dbReference type="AlphaFoldDB" id="A0A2A9EMT9"/>
<keyword evidence="3" id="KW-1185">Reference proteome</keyword>
<evidence type="ECO:0000313" key="3">
    <source>
        <dbReference type="Proteomes" id="UP000222106"/>
    </source>
</evidence>
<evidence type="ECO:0000313" key="2">
    <source>
        <dbReference type="EMBL" id="PFG39926.1"/>
    </source>
</evidence>
<accession>A0A2A9EMT9</accession>
<evidence type="ECO:0000256" key="1">
    <source>
        <dbReference type="SAM" id="MobiDB-lite"/>
    </source>
</evidence>
<protein>
    <submittedName>
        <fullName evidence="2">Uncharacterized protein</fullName>
    </submittedName>
</protein>
<proteinExistence type="predicted"/>
<sequence length="265" mass="29599">MSDGSDRNDAVLVGQFRREFNAFWNRGDWHDDDRPNDEWDPIADAGISALRRGDLDGAVHAIVHYVSDEMELEVSSRTESELRRFLSDFARSAGWTSTHPPAHNRSPLSGPSPADVEGERPGPAALWNMIDDFCDSVRPSARVNETQLAPRLRAVEVVPNNQHAIPLSIIVGPDEVILGLGHDGCRFELSANDAPNRSEIREILEAARKGRAEEETWRRSSECRVWLADGTELSTRTIHGLTLRSMRGPSTLRHYEPYDPSPITS</sequence>
<feature type="region of interest" description="Disordered" evidence="1">
    <location>
        <begin position="96"/>
        <end position="122"/>
    </location>
</feature>
<name>A0A2A9EMT9_9MICO</name>
<organism evidence="2 3">
    <name type="scientific">Georgenia soli</name>
    <dbReference type="NCBI Taxonomy" id="638953"/>
    <lineage>
        <taxon>Bacteria</taxon>
        <taxon>Bacillati</taxon>
        <taxon>Actinomycetota</taxon>
        <taxon>Actinomycetes</taxon>
        <taxon>Micrococcales</taxon>
        <taxon>Bogoriellaceae</taxon>
        <taxon>Georgenia</taxon>
    </lineage>
</organism>
<comment type="caution">
    <text evidence="2">The sequence shown here is derived from an EMBL/GenBank/DDBJ whole genome shotgun (WGS) entry which is preliminary data.</text>
</comment>
<gene>
    <name evidence="2" type="ORF">ATJ97_2446</name>
</gene>
<dbReference type="RefSeq" id="WP_143427007.1">
    <property type="nucleotide sequence ID" value="NZ_PDJI01000004.1"/>
</dbReference>
<dbReference type="Proteomes" id="UP000222106">
    <property type="component" value="Unassembled WGS sequence"/>
</dbReference>